<protein>
    <recommendedName>
        <fullName evidence="3">DUF4926 domain-containing protein</fullName>
    </recommendedName>
</protein>
<evidence type="ECO:0000313" key="1">
    <source>
        <dbReference type="EMBL" id="OYR16796.1"/>
    </source>
</evidence>
<proteinExistence type="predicted"/>
<name>A0A256FPY9_9HYPH</name>
<accession>A0A256FPY9</accession>
<dbReference type="OrthoDB" id="8453838at2"/>
<dbReference type="RefSeq" id="WP_094574930.1">
    <property type="nucleotide sequence ID" value="NZ_JBHEEL010000034.1"/>
</dbReference>
<dbReference type="Proteomes" id="UP000216345">
    <property type="component" value="Unassembled WGS sequence"/>
</dbReference>
<gene>
    <name evidence="1" type="ORF">CEV32_4114</name>
</gene>
<dbReference type="AlphaFoldDB" id="A0A256FPY9"/>
<reference evidence="1 2" key="1">
    <citation type="submission" date="2017-07" db="EMBL/GenBank/DDBJ databases">
        <title>Phylogenetic study on the rhizospheric bacterium Ochrobactrum sp. A44.</title>
        <authorList>
            <person name="Krzyzanowska D.M."/>
            <person name="Ossowicki A."/>
            <person name="Rajewska M."/>
            <person name="Maciag T."/>
            <person name="Kaczynski Z."/>
            <person name="Czerwicka M."/>
            <person name="Jafra S."/>
        </authorList>
    </citation>
    <scope>NUCLEOTIDE SEQUENCE [LARGE SCALE GENOMIC DNA]</scope>
    <source>
        <strain evidence="1 2">PR17</strain>
    </source>
</reference>
<organism evidence="1 2">
    <name type="scientific">Brucella rhizosphaerae</name>
    <dbReference type="NCBI Taxonomy" id="571254"/>
    <lineage>
        <taxon>Bacteria</taxon>
        <taxon>Pseudomonadati</taxon>
        <taxon>Pseudomonadota</taxon>
        <taxon>Alphaproteobacteria</taxon>
        <taxon>Hyphomicrobiales</taxon>
        <taxon>Brucellaceae</taxon>
        <taxon>Brucella/Ochrobactrum group</taxon>
        <taxon>Brucella</taxon>
    </lineage>
</organism>
<sequence>MKVLKENDVFALSKPVEATTIGETDTVELPVGQIVSVVLVFGDPSTPVAYEVEAFLESRERYVLATVAASDVQ</sequence>
<comment type="caution">
    <text evidence="1">The sequence shown here is derived from an EMBL/GenBank/DDBJ whole genome shotgun (WGS) entry which is preliminary data.</text>
</comment>
<dbReference type="EMBL" id="NNRK01000021">
    <property type="protein sequence ID" value="OYR16796.1"/>
    <property type="molecule type" value="Genomic_DNA"/>
</dbReference>
<evidence type="ECO:0000313" key="2">
    <source>
        <dbReference type="Proteomes" id="UP000216345"/>
    </source>
</evidence>
<evidence type="ECO:0008006" key="3">
    <source>
        <dbReference type="Google" id="ProtNLM"/>
    </source>
</evidence>
<keyword evidence="2" id="KW-1185">Reference proteome</keyword>